<reference evidence="11 12" key="1">
    <citation type="journal article" date="2018" name="Mol. Biol. Evol.">
        <title>Broad Genomic Sampling Reveals a Smut Pathogenic Ancestry of the Fungal Clade Ustilaginomycotina.</title>
        <authorList>
            <person name="Kijpornyongpan T."/>
            <person name="Mondo S.J."/>
            <person name="Barry K."/>
            <person name="Sandor L."/>
            <person name="Lee J."/>
            <person name="Lipzen A."/>
            <person name="Pangilinan J."/>
            <person name="LaButti K."/>
            <person name="Hainaut M."/>
            <person name="Henrissat B."/>
            <person name="Grigoriev I.V."/>
            <person name="Spatafora J.W."/>
            <person name="Aime M.C."/>
        </authorList>
    </citation>
    <scope>NUCLEOTIDE SEQUENCE [LARGE SCALE GENOMIC DNA]</scope>
    <source>
        <strain evidence="11 12">MCA 4186</strain>
    </source>
</reference>
<keyword evidence="5" id="KW-0256">Endoplasmic reticulum</keyword>
<feature type="signal peptide" evidence="10">
    <location>
        <begin position="1"/>
        <end position="18"/>
    </location>
</feature>
<evidence type="ECO:0000256" key="4">
    <source>
        <dbReference type="ARBA" id="ARBA00022692"/>
    </source>
</evidence>
<evidence type="ECO:0000256" key="3">
    <source>
        <dbReference type="ARBA" id="ARBA00022448"/>
    </source>
</evidence>
<dbReference type="GO" id="GO:0043495">
    <property type="term" value="F:protein-membrane adaptor activity"/>
    <property type="evidence" value="ECO:0007669"/>
    <property type="project" value="TreeGrafter"/>
</dbReference>
<accession>A0A316Z5V1</accession>
<evidence type="ECO:0000313" key="11">
    <source>
        <dbReference type="EMBL" id="PWN95523.1"/>
    </source>
</evidence>
<protein>
    <recommendedName>
        <fullName evidence="13">Guided entry of tail-anchored proteins 1</fullName>
    </recommendedName>
</protein>
<dbReference type="GeneID" id="37271952"/>
<evidence type="ECO:0000256" key="2">
    <source>
        <dbReference type="ARBA" id="ARBA00010799"/>
    </source>
</evidence>
<dbReference type="AlphaFoldDB" id="A0A316Z5V1"/>
<name>A0A316Z5V1_9BASI</name>
<gene>
    <name evidence="11" type="ORF">FA09DRAFT_341166</name>
</gene>
<sequence length="226" mass="23697">MHPALLILLCVLATSALSAVGHARITSLLSPLYLRLFHARAHAHSRAARAELLRLRLELGGISAQDDFAKWAKMRRRVDKLQVEAEAGNASTQAALSFFALLIRAGMLLATTVFPFVLTTYYGKTPMFFLPPARPNAPEGTTWLGPIGWVLSLTAAPAVSAGVWSTVVTRVLGLAIGAVASVSKDVQGVRSKRAAAQAGTAAGAEGEKAGQKSAVGAGGKGEKKMQ</sequence>
<keyword evidence="7 9" id="KW-0472">Membrane</keyword>
<dbReference type="InterPro" id="IPR028945">
    <property type="entry name" value="Get1"/>
</dbReference>
<evidence type="ECO:0000256" key="6">
    <source>
        <dbReference type="ARBA" id="ARBA00022989"/>
    </source>
</evidence>
<evidence type="ECO:0000256" key="8">
    <source>
        <dbReference type="SAM" id="MobiDB-lite"/>
    </source>
</evidence>
<proteinExistence type="inferred from homology"/>
<evidence type="ECO:0000256" key="1">
    <source>
        <dbReference type="ARBA" id="ARBA00004477"/>
    </source>
</evidence>
<dbReference type="GO" id="GO:0043529">
    <property type="term" value="C:GET complex"/>
    <property type="evidence" value="ECO:0007669"/>
    <property type="project" value="TreeGrafter"/>
</dbReference>
<feature type="transmembrane region" description="Helical" evidence="9">
    <location>
        <begin position="98"/>
        <end position="122"/>
    </location>
</feature>
<dbReference type="RefSeq" id="XP_025595802.1">
    <property type="nucleotide sequence ID" value="XM_025744408.1"/>
</dbReference>
<keyword evidence="10" id="KW-0732">Signal</keyword>
<dbReference type="Proteomes" id="UP000245946">
    <property type="component" value="Unassembled WGS sequence"/>
</dbReference>
<dbReference type="EMBL" id="KZ819304">
    <property type="protein sequence ID" value="PWN95523.1"/>
    <property type="molecule type" value="Genomic_DNA"/>
</dbReference>
<dbReference type="InterPro" id="IPR029012">
    <property type="entry name" value="Helix_hairpin_bin_sf"/>
</dbReference>
<dbReference type="OrthoDB" id="69461at2759"/>
<evidence type="ECO:0000256" key="10">
    <source>
        <dbReference type="SAM" id="SignalP"/>
    </source>
</evidence>
<keyword evidence="6 9" id="KW-1133">Transmembrane helix</keyword>
<keyword evidence="3" id="KW-0813">Transport</keyword>
<dbReference type="STRING" id="58919.A0A316Z5V1"/>
<keyword evidence="4 9" id="KW-0812">Transmembrane</keyword>
<dbReference type="Gene3D" id="1.10.287.660">
    <property type="entry name" value="Helix hairpin bin"/>
    <property type="match status" value="1"/>
</dbReference>
<dbReference type="Pfam" id="PF04420">
    <property type="entry name" value="CHD5"/>
    <property type="match status" value="1"/>
</dbReference>
<dbReference type="GO" id="GO:0005789">
    <property type="term" value="C:endoplasmic reticulum membrane"/>
    <property type="evidence" value="ECO:0007669"/>
    <property type="project" value="UniProtKB-SubCell"/>
</dbReference>
<feature type="transmembrane region" description="Helical" evidence="9">
    <location>
        <begin position="143"/>
        <end position="161"/>
    </location>
</feature>
<comment type="similarity">
    <text evidence="2">Belongs to the WRB/GET1 family.</text>
</comment>
<evidence type="ECO:0000256" key="9">
    <source>
        <dbReference type="SAM" id="Phobius"/>
    </source>
</evidence>
<organism evidence="11 12">
    <name type="scientific">Tilletiopsis washingtonensis</name>
    <dbReference type="NCBI Taxonomy" id="58919"/>
    <lineage>
        <taxon>Eukaryota</taxon>
        <taxon>Fungi</taxon>
        <taxon>Dikarya</taxon>
        <taxon>Basidiomycota</taxon>
        <taxon>Ustilaginomycotina</taxon>
        <taxon>Exobasidiomycetes</taxon>
        <taxon>Entylomatales</taxon>
        <taxon>Entylomatales incertae sedis</taxon>
        <taxon>Tilletiopsis</taxon>
    </lineage>
</organism>
<evidence type="ECO:0000256" key="5">
    <source>
        <dbReference type="ARBA" id="ARBA00022824"/>
    </source>
</evidence>
<feature type="chain" id="PRO_5016389606" description="Guided entry of tail-anchored proteins 1" evidence="10">
    <location>
        <begin position="19"/>
        <end position="226"/>
    </location>
</feature>
<dbReference type="PANTHER" id="PTHR42650:SF1">
    <property type="entry name" value="GUIDED ENTRY OF TAIL-ANCHORED PROTEINS FACTOR 1"/>
    <property type="match status" value="1"/>
</dbReference>
<evidence type="ECO:0000256" key="7">
    <source>
        <dbReference type="ARBA" id="ARBA00023136"/>
    </source>
</evidence>
<feature type="region of interest" description="Disordered" evidence="8">
    <location>
        <begin position="197"/>
        <end position="226"/>
    </location>
</feature>
<evidence type="ECO:0000313" key="12">
    <source>
        <dbReference type="Proteomes" id="UP000245946"/>
    </source>
</evidence>
<dbReference type="PANTHER" id="PTHR42650">
    <property type="entry name" value="TAIL-ANCHORED PROTEIN INSERTION RECEPTOR WRB"/>
    <property type="match status" value="1"/>
</dbReference>
<comment type="subcellular location">
    <subcellularLocation>
        <location evidence="1">Endoplasmic reticulum membrane</location>
        <topology evidence="1">Multi-pass membrane protein</topology>
    </subcellularLocation>
</comment>
<keyword evidence="12" id="KW-1185">Reference proteome</keyword>
<evidence type="ECO:0008006" key="13">
    <source>
        <dbReference type="Google" id="ProtNLM"/>
    </source>
</evidence>
<dbReference type="GO" id="GO:0071816">
    <property type="term" value="P:tail-anchored membrane protein insertion into ER membrane"/>
    <property type="evidence" value="ECO:0007669"/>
    <property type="project" value="InterPro"/>
</dbReference>